<proteinExistence type="predicted"/>
<dbReference type="AlphaFoldDB" id="A0A6J7H0G5"/>
<protein>
    <submittedName>
        <fullName evidence="2">Unannotated protein</fullName>
    </submittedName>
</protein>
<name>A0A6J7H0G5_9ZZZZ</name>
<feature type="compositionally biased region" description="Polar residues" evidence="1">
    <location>
        <begin position="26"/>
        <end position="36"/>
    </location>
</feature>
<dbReference type="EMBL" id="CAFBMR010000036">
    <property type="protein sequence ID" value="CAB4914331.1"/>
    <property type="molecule type" value="Genomic_DNA"/>
</dbReference>
<feature type="region of interest" description="Disordered" evidence="1">
    <location>
        <begin position="25"/>
        <end position="51"/>
    </location>
</feature>
<feature type="region of interest" description="Disordered" evidence="1">
    <location>
        <begin position="66"/>
        <end position="85"/>
    </location>
</feature>
<organism evidence="2">
    <name type="scientific">freshwater metagenome</name>
    <dbReference type="NCBI Taxonomy" id="449393"/>
    <lineage>
        <taxon>unclassified sequences</taxon>
        <taxon>metagenomes</taxon>
        <taxon>ecological metagenomes</taxon>
    </lineage>
</organism>
<accession>A0A6J7H0G5</accession>
<evidence type="ECO:0000313" key="2">
    <source>
        <dbReference type="EMBL" id="CAB4914331.1"/>
    </source>
</evidence>
<reference evidence="2" key="1">
    <citation type="submission" date="2020-05" db="EMBL/GenBank/DDBJ databases">
        <authorList>
            <person name="Chiriac C."/>
            <person name="Salcher M."/>
            <person name="Ghai R."/>
            <person name="Kavagutti S V."/>
        </authorList>
    </citation>
    <scope>NUCLEOTIDE SEQUENCE</scope>
</reference>
<sequence>MVLSTISGGYECPKLTDVPSFMTRVPVSTSPTSQRCPQIHDKPPASSDPTRHRHVFHGRLVYLREGDRHGCRHPGSGDRRSPALS</sequence>
<evidence type="ECO:0000256" key="1">
    <source>
        <dbReference type="SAM" id="MobiDB-lite"/>
    </source>
</evidence>
<gene>
    <name evidence="2" type="ORF">UFOPK3610_01023</name>
</gene>